<organism evidence="2 3">
    <name type="scientific">Candidatus Parvarchaeum acidophilus ARMAN-5</name>
    <dbReference type="NCBI Taxonomy" id="662762"/>
    <lineage>
        <taxon>Archaea</taxon>
        <taxon>Candidatus Parvarchaeota</taxon>
        <taxon>Candidatus Parvarchaeum</taxon>
    </lineage>
</organism>
<feature type="domain" description="4-vinyl reductase 4VR" evidence="1">
    <location>
        <begin position="282"/>
        <end position="344"/>
    </location>
</feature>
<protein>
    <recommendedName>
        <fullName evidence="1">4-vinyl reductase 4VR domain-containing protein</fullName>
    </recommendedName>
</protein>
<dbReference type="Gene3D" id="3.30.1380.20">
    <property type="entry name" value="Trafficking protein particle complex subunit 3"/>
    <property type="match status" value="2"/>
</dbReference>
<evidence type="ECO:0000259" key="1">
    <source>
        <dbReference type="SMART" id="SM00989"/>
    </source>
</evidence>
<dbReference type="EMBL" id="GG745551">
    <property type="protein sequence ID" value="EFD92885.1"/>
    <property type="molecule type" value="Genomic_DNA"/>
</dbReference>
<gene>
    <name evidence="2" type="ORF">BJBARM5_0392</name>
</gene>
<dbReference type="SMART" id="SM00989">
    <property type="entry name" value="V4R"/>
    <property type="match status" value="2"/>
</dbReference>
<dbReference type="PANTHER" id="PTHR35090:SF2">
    <property type="entry name" value="ARSR FAMILY TRANSCRIPTIONAL REGULATOR"/>
    <property type="match status" value="1"/>
</dbReference>
<dbReference type="InterPro" id="IPR004096">
    <property type="entry name" value="V4R"/>
</dbReference>
<dbReference type="PANTHER" id="PTHR35090">
    <property type="entry name" value="DNA-DIRECTED RNA POLYMERASE SUBUNIT I"/>
    <property type="match status" value="1"/>
</dbReference>
<dbReference type="InterPro" id="IPR024096">
    <property type="entry name" value="NO_sig/Golgi_transp_ligand-bd"/>
</dbReference>
<proteinExistence type="predicted"/>
<evidence type="ECO:0000313" key="2">
    <source>
        <dbReference type="EMBL" id="EFD92885.1"/>
    </source>
</evidence>
<dbReference type="Proteomes" id="UP000009376">
    <property type="component" value="Unassembled WGS sequence"/>
</dbReference>
<dbReference type="AlphaFoldDB" id="D6GV84"/>
<dbReference type="SUPFAM" id="SSF111126">
    <property type="entry name" value="Ligand-binding domain in the NO signalling and Golgi transport"/>
    <property type="match status" value="2"/>
</dbReference>
<dbReference type="Pfam" id="PF02830">
    <property type="entry name" value="V4R"/>
    <property type="match status" value="1"/>
</dbReference>
<evidence type="ECO:0000313" key="3">
    <source>
        <dbReference type="Proteomes" id="UP000009376"/>
    </source>
</evidence>
<name>D6GV84_PARA5</name>
<sequence length="344" mass="38563">MELDLEYDESKGIYLLNKIRVLVLPKGSLEAIQNSVNTILGLATKGIFYEVSSTVFYSFFQDLIKNKVIKGRGEDLEAKLFEVIKEMGLGRLNKINQDLNLYKISIEGNFNSFLNLIYDAPYCFNSNGLLTGIYRLITNKDVEVIETKCRTTGGSDADFVDINVSESKSQYSYIPSIISNKENESLKKVEIIKDDVNISINSIASEIIPVTYFPYLFSKLKSIIGPGVYGIESQAGKELAKLYQQYNLELIVEKYGKEGLDVLPVISGMGRINTLKTELNYLIEVDVYNSFNALHIDDSMEKRCFLLGSLISGLSYKLTGTSLKLSEKECSATNGEVCKFAFEQ</sequence>
<feature type="domain" description="4-vinyl reductase 4VR" evidence="1">
    <location>
        <begin position="101"/>
        <end position="164"/>
    </location>
</feature>
<accession>D6GV84</accession>
<reference evidence="2 3" key="1">
    <citation type="journal article" date="2010" name="Proc. Natl. Acad. Sci. U.S.A.">
        <title>Enigmatic, ultrasmall, uncultivated Archaea.</title>
        <authorList>
            <person name="Baker B.J."/>
            <person name="Comolli L.R."/>
            <person name="Dick G.J."/>
            <person name="Hauser L.J."/>
            <person name="Hyatt D."/>
            <person name="Dill B.D."/>
            <person name="Land M.L."/>
            <person name="Verberkmoes N.C."/>
            <person name="Hettich R.L."/>
            <person name="Banfield J.F."/>
        </authorList>
    </citation>
    <scope>NUCLEOTIDE SEQUENCE [LARGE SCALE GENOMIC DNA]</scope>
</reference>